<evidence type="ECO:0000256" key="5">
    <source>
        <dbReference type="ARBA" id="ARBA00022777"/>
    </source>
</evidence>
<dbReference type="InterPro" id="IPR000700">
    <property type="entry name" value="PAS-assoc_C"/>
</dbReference>
<dbReference type="PROSITE" id="PS50113">
    <property type="entry name" value="PAC"/>
    <property type="match status" value="1"/>
</dbReference>
<evidence type="ECO:0000256" key="1">
    <source>
        <dbReference type="ARBA" id="ARBA00000085"/>
    </source>
</evidence>
<dbReference type="PROSITE" id="PS50112">
    <property type="entry name" value="PAS"/>
    <property type="match status" value="1"/>
</dbReference>
<dbReference type="eggNOG" id="COG5002">
    <property type="taxonomic scope" value="Bacteria"/>
</dbReference>
<dbReference type="InterPro" id="IPR005467">
    <property type="entry name" value="His_kinase_dom"/>
</dbReference>
<name>A3SMS5_ROSNI</name>
<evidence type="ECO:0000256" key="2">
    <source>
        <dbReference type="ARBA" id="ARBA00012438"/>
    </source>
</evidence>
<organism evidence="9 10">
    <name type="scientific">Roseovarius nubinhibens (strain ATCC BAA-591 / DSM 15170 / ISM)</name>
    <dbReference type="NCBI Taxonomy" id="89187"/>
    <lineage>
        <taxon>Bacteria</taxon>
        <taxon>Pseudomonadati</taxon>
        <taxon>Pseudomonadota</taxon>
        <taxon>Alphaproteobacteria</taxon>
        <taxon>Rhodobacterales</taxon>
        <taxon>Roseobacteraceae</taxon>
        <taxon>Roseovarius</taxon>
    </lineage>
</organism>
<dbReference type="CDD" id="cd00130">
    <property type="entry name" value="PAS"/>
    <property type="match status" value="1"/>
</dbReference>
<dbReference type="InterPro" id="IPR003594">
    <property type="entry name" value="HATPase_dom"/>
</dbReference>
<feature type="domain" description="PAS" evidence="7">
    <location>
        <begin position="97"/>
        <end position="167"/>
    </location>
</feature>
<keyword evidence="3" id="KW-0597">Phosphoprotein</keyword>
<feature type="domain" description="Histidine kinase" evidence="6">
    <location>
        <begin position="227"/>
        <end position="445"/>
    </location>
</feature>
<dbReference type="GO" id="GO:0000155">
    <property type="term" value="F:phosphorelay sensor kinase activity"/>
    <property type="evidence" value="ECO:0007669"/>
    <property type="project" value="InterPro"/>
</dbReference>
<feature type="domain" description="PAC" evidence="8">
    <location>
        <begin position="171"/>
        <end position="223"/>
    </location>
</feature>
<comment type="catalytic activity">
    <reaction evidence="1">
        <text>ATP + protein L-histidine = ADP + protein N-phospho-L-histidine.</text>
        <dbReference type="EC" id="2.7.13.3"/>
    </reaction>
</comment>
<comment type="caution">
    <text evidence="9">The sequence shown here is derived from an EMBL/GenBank/DDBJ whole genome shotgun (WGS) entry which is preliminary data.</text>
</comment>
<dbReference type="EMBL" id="AALY01000002">
    <property type="protein sequence ID" value="EAP75765.1"/>
    <property type="molecule type" value="Genomic_DNA"/>
</dbReference>
<sequence length="445" mass="50235">MGVENTEISYFQAEWRKRVHPEDLSRLETALEEHLAGHTNRVSIDYRLRPFNSEEWRWFRTDASCTEWDAGGVALNLVGTQWEISKRKRMELALKQSEEDLRSLVDNTPIGSALVALDGVCIRSNKALRRYLGYSADEFAKLNFKTLIHWEDLPVHNDNVALLLNGHAASFEMERRYIRKDGNVVWGHVCCVLARDVDGNPQHYVVQIIDITAQRRLEEMKRDFINLASHEIRTPVTTITGALDIAHMLYSKGTDKKLAELLSIAKRGSDRLRSILDDLLDFDRVSASTMALTIVRCDITDVINHAIARSAKILDERSAKISLSQSDEVIEWHCDPIMLQKVLISLISNAAKYSPKNGEIVITASVDAANLAICVRDYGIGIPLEFHEHAFEPFWQRDPSDARAHQSIGFGLSVSRHVIRQMGGELSIEPVDGPGTEFKIVLSKV</sequence>
<dbReference type="SMART" id="SM00388">
    <property type="entry name" value="HisKA"/>
    <property type="match status" value="1"/>
</dbReference>
<dbReference type="NCBIfam" id="TIGR00229">
    <property type="entry name" value="sensory_box"/>
    <property type="match status" value="1"/>
</dbReference>
<evidence type="ECO:0000313" key="10">
    <source>
        <dbReference type="Proteomes" id="UP000005954"/>
    </source>
</evidence>
<evidence type="ECO:0000259" key="7">
    <source>
        <dbReference type="PROSITE" id="PS50112"/>
    </source>
</evidence>
<keyword evidence="5 9" id="KW-0418">Kinase</keyword>
<dbReference type="InterPro" id="IPR036097">
    <property type="entry name" value="HisK_dim/P_sf"/>
</dbReference>
<dbReference type="InterPro" id="IPR001610">
    <property type="entry name" value="PAC"/>
</dbReference>
<gene>
    <name evidence="9" type="ORF">ISM_12905</name>
</gene>
<dbReference type="SMART" id="SM00091">
    <property type="entry name" value="PAS"/>
    <property type="match status" value="1"/>
</dbReference>
<dbReference type="Gene3D" id="3.30.450.20">
    <property type="entry name" value="PAS domain"/>
    <property type="match status" value="2"/>
</dbReference>
<evidence type="ECO:0000313" key="9">
    <source>
        <dbReference type="EMBL" id="EAP75765.1"/>
    </source>
</evidence>
<dbReference type="EC" id="2.7.13.3" evidence="2"/>
<dbReference type="PRINTS" id="PR00344">
    <property type="entry name" value="BCTRLSENSOR"/>
</dbReference>
<evidence type="ECO:0000256" key="4">
    <source>
        <dbReference type="ARBA" id="ARBA00022679"/>
    </source>
</evidence>
<dbReference type="SUPFAM" id="SSF47384">
    <property type="entry name" value="Homodimeric domain of signal transducing histidine kinase"/>
    <property type="match status" value="1"/>
</dbReference>
<dbReference type="Pfam" id="PF02518">
    <property type="entry name" value="HATPase_c"/>
    <property type="match status" value="1"/>
</dbReference>
<dbReference type="CDD" id="cd00082">
    <property type="entry name" value="HisKA"/>
    <property type="match status" value="1"/>
</dbReference>
<accession>A3SMS5</accession>
<dbReference type="Gene3D" id="3.30.565.10">
    <property type="entry name" value="Histidine kinase-like ATPase, C-terminal domain"/>
    <property type="match status" value="1"/>
</dbReference>
<dbReference type="SUPFAM" id="SSF55785">
    <property type="entry name" value="PYP-like sensor domain (PAS domain)"/>
    <property type="match status" value="2"/>
</dbReference>
<dbReference type="AlphaFoldDB" id="A3SMS5"/>
<proteinExistence type="predicted"/>
<evidence type="ECO:0000259" key="6">
    <source>
        <dbReference type="PROSITE" id="PS50109"/>
    </source>
</evidence>
<dbReference type="HOGENOM" id="CLU_615206_0_0_5"/>
<dbReference type="InterPro" id="IPR035965">
    <property type="entry name" value="PAS-like_dom_sf"/>
</dbReference>
<protein>
    <recommendedName>
        <fullName evidence="2">histidine kinase</fullName>
        <ecNumber evidence="2">2.7.13.3</ecNumber>
    </recommendedName>
</protein>
<keyword evidence="4" id="KW-0808">Transferase</keyword>
<reference evidence="9 10" key="1">
    <citation type="submission" date="2005-12" db="EMBL/GenBank/DDBJ databases">
        <authorList>
            <person name="Moran M.A."/>
            <person name="Ferriera S."/>
            <person name="Johnson J."/>
            <person name="Kravitz S."/>
            <person name="Halpern A."/>
            <person name="Remington K."/>
            <person name="Beeson K."/>
            <person name="Tran B."/>
            <person name="Rogers Y.-H."/>
            <person name="Friedman R."/>
            <person name="Venter J.C."/>
        </authorList>
    </citation>
    <scope>NUCLEOTIDE SEQUENCE [LARGE SCALE GENOMIC DNA]</scope>
    <source>
        <strain evidence="10">ATCC BAA-591 / DSM 15170 / ISM</strain>
    </source>
</reference>
<dbReference type="InterPro" id="IPR052162">
    <property type="entry name" value="Sensor_kinase/Photoreceptor"/>
</dbReference>
<dbReference type="Pfam" id="PF08447">
    <property type="entry name" value="PAS_3"/>
    <property type="match status" value="2"/>
</dbReference>
<dbReference type="SMART" id="SM00086">
    <property type="entry name" value="PAC"/>
    <property type="match status" value="2"/>
</dbReference>
<evidence type="ECO:0000256" key="3">
    <source>
        <dbReference type="ARBA" id="ARBA00022553"/>
    </source>
</evidence>
<dbReference type="InterPro" id="IPR003661">
    <property type="entry name" value="HisK_dim/P_dom"/>
</dbReference>
<evidence type="ECO:0000259" key="8">
    <source>
        <dbReference type="PROSITE" id="PS50113"/>
    </source>
</evidence>
<dbReference type="InterPro" id="IPR036890">
    <property type="entry name" value="HATPase_C_sf"/>
</dbReference>
<dbReference type="InterPro" id="IPR000014">
    <property type="entry name" value="PAS"/>
</dbReference>
<dbReference type="PANTHER" id="PTHR43304:SF1">
    <property type="entry name" value="PAC DOMAIN-CONTAINING PROTEIN"/>
    <property type="match status" value="1"/>
</dbReference>
<dbReference type="PANTHER" id="PTHR43304">
    <property type="entry name" value="PHYTOCHROME-LIKE PROTEIN CPH1"/>
    <property type="match status" value="1"/>
</dbReference>
<dbReference type="Proteomes" id="UP000005954">
    <property type="component" value="Unassembled WGS sequence"/>
</dbReference>
<dbReference type="SMART" id="SM00387">
    <property type="entry name" value="HATPase_c"/>
    <property type="match status" value="1"/>
</dbReference>
<dbReference type="PROSITE" id="PS50109">
    <property type="entry name" value="HIS_KIN"/>
    <property type="match status" value="1"/>
</dbReference>
<dbReference type="Pfam" id="PF00512">
    <property type="entry name" value="HisKA"/>
    <property type="match status" value="1"/>
</dbReference>
<dbReference type="SUPFAM" id="SSF55874">
    <property type="entry name" value="ATPase domain of HSP90 chaperone/DNA topoisomerase II/histidine kinase"/>
    <property type="match status" value="1"/>
</dbReference>
<dbReference type="InterPro" id="IPR013655">
    <property type="entry name" value="PAS_fold_3"/>
</dbReference>
<keyword evidence="10" id="KW-1185">Reference proteome</keyword>
<dbReference type="Gene3D" id="1.10.287.130">
    <property type="match status" value="1"/>
</dbReference>
<dbReference type="STRING" id="89187.ISM_12905"/>
<dbReference type="InterPro" id="IPR004358">
    <property type="entry name" value="Sig_transdc_His_kin-like_C"/>
</dbReference>